<organism evidence="1 2">
    <name type="scientific">Actinidia rufa</name>
    <dbReference type="NCBI Taxonomy" id="165716"/>
    <lineage>
        <taxon>Eukaryota</taxon>
        <taxon>Viridiplantae</taxon>
        <taxon>Streptophyta</taxon>
        <taxon>Embryophyta</taxon>
        <taxon>Tracheophyta</taxon>
        <taxon>Spermatophyta</taxon>
        <taxon>Magnoliopsida</taxon>
        <taxon>eudicotyledons</taxon>
        <taxon>Gunneridae</taxon>
        <taxon>Pentapetalae</taxon>
        <taxon>asterids</taxon>
        <taxon>Ericales</taxon>
        <taxon>Actinidiaceae</taxon>
        <taxon>Actinidia</taxon>
    </lineage>
</organism>
<reference evidence="2" key="1">
    <citation type="submission" date="2019-07" db="EMBL/GenBank/DDBJ databases">
        <title>De Novo Assembly of kiwifruit Actinidia rufa.</title>
        <authorList>
            <person name="Sugita-Konishi S."/>
            <person name="Sato K."/>
            <person name="Mori E."/>
            <person name="Abe Y."/>
            <person name="Kisaki G."/>
            <person name="Hamano K."/>
            <person name="Suezawa K."/>
            <person name="Otani M."/>
            <person name="Fukuda T."/>
            <person name="Manabe T."/>
            <person name="Gomi K."/>
            <person name="Tabuchi M."/>
            <person name="Akimitsu K."/>
            <person name="Kataoka I."/>
        </authorList>
    </citation>
    <scope>NUCLEOTIDE SEQUENCE [LARGE SCALE GENOMIC DNA]</scope>
    <source>
        <strain evidence="2">cv. Fuchu</strain>
    </source>
</reference>
<dbReference type="AlphaFoldDB" id="A0A7J0E0E4"/>
<sequence>MYDVTRYFTFKNIARWLKELRDHTDANIMRGRQGVCRERTTSSWRLQLESLNVDAFTEVCTQIYQVVRRKALNIGDDPVALPKGMTINVGIRDDV</sequence>
<evidence type="ECO:0000313" key="2">
    <source>
        <dbReference type="Proteomes" id="UP000585474"/>
    </source>
</evidence>
<keyword evidence="2" id="KW-1185">Reference proteome</keyword>
<accession>A0A7J0E0E4</accession>
<dbReference type="EMBL" id="BJWL01000466">
    <property type="protein sequence ID" value="GFS46304.1"/>
    <property type="molecule type" value="Genomic_DNA"/>
</dbReference>
<name>A0A7J0E0E4_9ERIC</name>
<evidence type="ECO:0000313" key="1">
    <source>
        <dbReference type="EMBL" id="GFS46304.1"/>
    </source>
</evidence>
<dbReference type="Proteomes" id="UP000585474">
    <property type="component" value="Unassembled WGS sequence"/>
</dbReference>
<protein>
    <submittedName>
        <fullName evidence="1">RAB GTPase homolog A1F</fullName>
    </submittedName>
</protein>
<proteinExistence type="predicted"/>
<dbReference type="OrthoDB" id="9989112at2759"/>
<comment type="caution">
    <text evidence="1">The sequence shown here is derived from an EMBL/GenBank/DDBJ whole genome shotgun (WGS) entry which is preliminary data.</text>
</comment>
<gene>
    <name evidence="1" type="ORF">Acr_00g0101350</name>
</gene>